<name>D0I8G8_GRIHO</name>
<protein>
    <submittedName>
        <fullName evidence="1">Uncharacterized protein</fullName>
    </submittedName>
</protein>
<dbReference type="Proteomes" id="UP000003604">
    <property type="component" value="Unassembled WGS sequence"/>
</dbReference>
<evidence type="ECO:0000313" key="1">
    <source>
        <dbReference type="EMBL" id="EEY72937.1"/>
    </source>
</evidence>
<sequence>MINLSRLSQQAGAEKHDLHYHNTHFSAKICQDAAQEYTSAVRQQQD</sequence>
<comment type="caution">
    <text evidence="1">The sequence shown here is derived from an EMBL/GenBank/DDBJ whole genome shotgun (WGS) entry which is preliminary data.</text>
</comment>
<reference evidence="1 2" key="1">
    <citation type="submission" date="2009-10" db="EMBL/GenBank/DDBJ databases">
        <authorList>
            <consortium name="Los Alamos National Laboratory (LANL)"/>
            <consortium name="National Microbial Pathogen Data Resource (NMPDR)"/>
            <person name="Saunders E.H."/>
            <person name="Munk A.C."/>
            <person name="Tapia R."/>
            <person name="Green L."/>
            <person name="Rogers Y."/>
            <person name="Detter J.C."/>
            <person name="Bruce D."/>
            <person name="Brettin T.S."/>
            <person name="Colwell R.R."/>
            <person name="Huq A."/>
            <person name="Grim C.J."/>
            <person name="Hasan N.A."/>
            <person name="Bartels D."/>
            <person name="Vonstein V."/>
        </authorList>
    </citation>
    <scope>NUCLEOTIDE SEQUENCE [LARGE SCALE GENOMIC DNA]</scope>
    <source>
        <strain evidence="1 2">CIP 101886</strain>
    </source>
</reference>
<dbReference type="AlphaFoldDB" id="D0I8G8"/>
<keyword evidence="2" id="KW-1185">Reference proteome</keyword>
<evidence type="ECO:0000313" key="2">
    <source>
        <dbReference type="Proteomes" id="UP000003604"/>
    </source>
</evidence>
<gene>
    <name evidence="1" type="ORF">VHA_002043</name>
</gene>
<proteinExistence type="predicted"/>
<dbReference type="EMBL" id="ADAQ01000011">
    <property type="protein sequence ID" value="EEY72937.1"/>
    <property type="molecule type" value="Genomic_DNA"/>
</dbReference>
<organism evidence="1 2">
    <name type="scientific">Grimontia hollisae CIP 101886</name>
    <dbReference type="NCBI Taxonomy" id="675812"/>
    <lineage>
        <taxon>Bacteria</taxon>
        <taxon>Pseudomonadati</taxon>
        <taxon>Pseudomonadota</taxon>
        <taxon>Gammaproteobacteria</taxon>
        <taxon>Vibrionales</taxon>
        <taxon>Vibrionaceae</taxon>
        <taxon>Grimontia</taxon>
    </lineage>
</organism>
<accession>D0I8G8</accession>